<accession>A0AA35X3K4</accession>
<name>A0AA35X3K4_GEOBA</name>
<evidence type="ECO:0000259" key="1">
    <source>
        <dbReference type="PROSITE" id="PS51220"/>
    </source>
</evidence>
<sequence>FPSPLPLSVPSGGTSTPPPLIAGFWGDINVPKNGGAIFHVEMNNMINGRFGRARAKVLNLLRGGFGHTMEDFFPTHIFLCTWESVHENDPGIAKRAVTFQIVLATDTVKTYTLLLYSDVRWDRSNGHGVLVGFNAGDGVRSHTYNGSILNLDVDSNAGTSGAHVYRVDQNEITEPTDVQRSQAVCELSFNESKEQGEKFQCDCRSEDRPILAYNQINCLQKPLVVSFRNDTPVVISDSVQGLLQCQQTRCGALLPHTQD</sequence>
<comment type="caution">
    <text evidence="2">The sequence shown here is derived from an EMBL/GenBank/DDBJ whole genome shotgun (WGS) entry which is preliminary data.</text>
</comment>
<dbReference type="EMBL" id="CASHTH010003373">
    <property type="protein sequence ID" value="CAI8044093.1"/>
    <property type="molecule type" value="Genomic_DNA"/>
</dbReference>
<gene>
    <name evidence="2" type="ORF">GBAR_LOCUS24477</name>
</gene>
<dbReference type="AlphaFoldDB" id="A0AA35X3K4"/>
<feature type="domain" description="NIDO" evidence="1">
    <location>
        <begin position="23"/>
        <end position="170"/>
    </location>
</feature>
<organism evidence="2 3">
    <name type="scientific">Geodia barretti</name>
    <name type="common">Barrett's horny sponge</name>
    <dbReference type="NCBI Taxonomy" id="519541"/>
    <lineage>
        <taxon>Eukaryota</taxon>
        <taxon>Metazoa</taxon>
        <taxon>Porifera</taxon>
        <taxon>Demospongiae</taxon>
        <taxon>Heteroscleromorpha</taxon>
        <taxon>Tetractinellida</taxon>
        <taxon>Astrophorina</taxon>
        <taxon>Geodiidae</taxon>
        <taxon>Geodia</taxon>
    </lineage>
</organism>
<proteinExistence type="predicted"/>
<keyword evidence="3" id="KW-1185">Reference proteome</keyword>
<evidence type="ECO:0000313" key="3">
    <source>
        <dbReference type="Proteomes" id="UP001174909"/>
    </source>
</evidence>
<dbReference type="InterPro" id="IPR051495">
    <property type="entry name" value="Epithelial_Barrier/Signaling"/>
</dbReference>
<dbReference type="Pfam" id="PF06119">
    <property type="entry name" value="NIDO"/>
    <property type="match status" value="1"/>
</dbReference>
<evidence type="ECO:0000313" key="2">
    <source>
        <dbReference type="EMBL" id="CAI8044093.1"/>
    </source>
</evidence>
<protein>
    <submittedName>
        <fullName evidence="2">Protein mesh</fullName>
    </submittedName>
</protein>
<dbReference type="PROSITE" id="PS51220">
    <property type="entry name" value="NIDO"/>
    <property type="match status" value="1"/>
</dbReference>
<dbReference type="Proteomes" id="UP001174909">
    <property type="component" value="Unassembled WGS sequence"/>
</dbReference>
<reference evidence="2" key="1">
    <citation type="submission" date="2023-03" db="EMBL/GenBank/DDBJ databases">
        <authorList>
            <person name="Steffen K."/>
            <person name="Cardenas P."/>
        </authorList>
    </citation>
    <scope>NUCLEOTIDE SEQUENCE</scope>
</reference>
<dbReference type="InterPro" id="IPR003886">
    <property type="entry name" value="NIDO_dom"/>
</dbReference>
<dbReference type="SMART" id="SM00539">
    <property type="entry name" value="NIDO"/>
    <property type="match status" value="1"/>
</dbReference>
<feature type="non-terminal residue" evidence="2">
    <location>
        <position position="1"/>
    </location>
</feature>
<dbReference type="PANTHER" id="PTHR13802:SF65">
    <property type="entry name" value="NIDOGEN"/>
    <property type="match status" value="1"/>
</dbReference>
<dbReference type="PANTHER" id="PTHR13802">
    <property type="entry name" value="MUCIN 4-RELATED"/>
    <property type="match status" value="1"/>
</dbReference>
<dbReference type="GO" id="GO:0007160">
    <property type="term" value="P:cell-matrix adhesion"/>
    <property type="evidence" value="ECO:0007669"/>
    <property type="project" value="InterPro"/>
</dbReference>